<dbReference type="Proteomes" id="UP000044806">
    <property type="component" value="Unassembled WGS sequence"/>
</dbReference>
<reference evidence="1 2" key="1">
    <citation type="submission" date="2015-07" db="EMBL/GenBank/DDBJ databases">
        <authorList>
            <consortium name="Pathogen Informatics"/>
        </authorList>
    </citation>
    <scope>NUCLEOTIDE SEQUENCE [LARGE SCALE GENOMIC DNA]</scope>
    <source>
        <strain evidence="1 2">A51</strain>
    </source>
</reference>
<evidence type="ECO:0000313" key="2">
    <source>
        <dbReference type="Proteomes" id="UP000044806"/>
    </source>
</evidence>
<name>A0A655Q091_VIBCL</name>
<gene>
    <name evidence="1" type="ORF">ERS013165_01367</name>
</gene>
<evidence type="ECO:0000313" key="1">
    <source>
        <dbReference type="EMBL" id="CSA34251.1"/>
    </source>
</evidence>
<organism evidence="1 2">
    <name type="scientific">Vibrio cholerae</name>
    <dbReference type="NCBI Taxonomy" id="666"/>
    <lineage>
        <taxon>Bacteria</taxon>
        <taxon>Pseudomonadati</taxon>
        <taxon>Pseudomonadota</taxon>
        <taxon>Gammaproteobacteria</taxon>
        <taxon>Vibrionales</taxon>
        <taxon>Vibrionaceae</taxon>
        <taxon>Vibrio</taxon>
    </lineage>
</organism>
<dbReference type="AlphaFoldDB" id="A0A655Q091"/>
<sequence>MNLLSTLLSTASKLTDFIGDHGKTAALLSGTRGFNCCVEGEEVSLFGNILNHGQ</sequence>
<proteinExistence type="predicted"/>
<dbReference type="EMBL" id="CWOW01000005">
    <property type="protein sequence ID" value="CSA34251.1"/>
    <property type="molecule type" value="Genomic_DNA"/>
</dbReference>
<protein>
    <submittedName>
        <fullName evidence="1">Uncharacterized protein</fullName>
    </submittedName>
</protein>
<accession>A0A655Q091</accession>